<accession>A0A7S6WPT0</accession>
<keyword evidence="1" id="KW-0732">Signal</keyword>
<organism evidence="2 3">
    <name type="scientific">Treponema pedis</name>
    <dbReference type="NCBI Taxonomy" id="409322"/>
    <lineage>
        <taxon>Bacteria</taxon>
        <taxon>Pseudomonadati</taxon>
        <taxon>Spirochaetota</taxon>
        <taxon>Spirochaetia</taxon>
        <taxon>Spirochaetales</taxon>
        <taxon>Treponemataceae</taxon>
        <taxon>Treponema</taxon>
    </lineage>
</organism>
<proteinExistence type="predicted"/>
<evidence type="ECO:0000256" key="1">
    <source>
        <dbReference type="SAM" id="SignalP"/>
    </source>
</evidence>
<reference evidence="2 3" key="1">
    <citation type="submission" date="2020-09" db="EMBL/GenBank/DDBJ databases">
        <title>Characterization of Treponema spp. from bovine digital dermatitis in Korea.</title>
        <authorList>
            <person name="Espiritu H.M."/>
            <person name="Cho Y.I."/>
            <person name="Mamuad L."/>
        </authorList>
    </citation>
    <scope>NUCLEOTIDE SEQUENCE [LARGE SCALE GENOMIC DNA]</scope>
    <source>
        <strain evidence="2 3">KS1</strain>
    </source>
</reference>
<dbReference type="Proteomes" id="UP000593915">
    <property type="component" value="Chromosome"/>
</dbReference>
<sequence>MNKRIFIKLILCFVITALTAQNHYFNVGDVISGIKKNPPKHTIKIAKIFDMPEGTLEVKSYKETPSEKDTNFLFAGGQLIGVSRYEKGQELFFLDMNGDGTIQIISHSPVIPLWVLSLSNHTKKSEKNNVDKILNSFYDIFNGNDNPYESGKLNKLIKENFELAVNIDTENRDLIYGICLYYGYNSQKNHYLNYANVQNVLLEYLYRFKLETAHPLIFLWALEENLGIKNKEYVIELLPTLIDTFPEFIPFKVYSWQLENDPKLKEKKYKELKKKYPKHWIVKQI</sequence>
<dbReference type="EMBL" id="CP061839">
    <property type="protein sequence ID" value="QOW61098.1"/>
    <property type="molecule type" value="Genomic_DNA"/>
</dbReference>
<protein>
    <submittedName>
        <fullName evidence="2">Uncharacterized protein</fullName>
    </submittedName>
</protein>
<name>A0A7S6WPT0_9SPIR</name>
<gene>
    <name evidence="2" type="ORF">IFE08_01400</name>
</gene>
<feature type="signal peptide" evidence="1">
    <location>
        <begin position="1"/>
        <end position="20"/>
    </location>
</feature>
<dbReference type="AlphaFoldDB" id="A0A7S6WPT0"/>
<dbReference type="RefSeq" id="WP_194076547.1">
    <property type="nucleotide sequence ID" value="NZ_CP061839.1"/>
</dbReference>
<feature type="chain" id="PRO_5032344878" evidence="1">
    <location>
        <begin position="21"/>
        <end position="285"/>
    </location>
</feature>
<evidence type="ECO:0000313" key="2">
    <source>
        <dbReference type="EMBL" id="QOW61098.1"/>
    </source>
</evidence>
<evidence type="ECO:0000313" key="3">
    <source>
        <dbReference type="Proteomes" id="UP000593915"/>
    </source>
</evidence>